<name>A0A2X2YJL8_9ACTO</name>
<protein>
    <submittedName>
        <fullName evidence="1">Uncharacterized protein</fullName>
    </submittedName>
</protein>
<dbReference type="AlphaFoldDB" id="A0A2X2YJL8"/>
<proteinExistence type="predicted"/>
<dbReference type="GeneID" id="55566028"/>
<dbReference type="Proteomes" id="UP000250245">
    <property type="component" value="Unassembled WGS sequence"/>
</dbReference>
<gene>
    <name evidence="1" type="ORF">NCTC11820_00978</name>
</gene>
<sequence length="88" mass="9439">MSTTVELPPDLAEKVSQIASARGVDSSYLAASFIREGIASVRFTPTPPPFRVVKDPNTGWSSLSLGRTVTSAEVKAFLAQDEDDELPD</sequence>
<reference evidence="1 2" key="1">
    <citation type="submission" date="2018-06" db="EMBL/GenBank/DDBJ databases">
        <authorList>
            <consortium name="Pathogen Informatics"/>
            <person name="Doyle S."/>
        </authorList>
    </citation>
    <scope>NUCLEOTIDE SEQUENCE [LARGE SCALE GENOMIC DNA]</scope>
    <source>
        <strain evidence="1 2">NCTC11820</strain>
    </source>
</reference>
<organism evidence="1 2">
    <name type="scientific">Mobiluncus curtisii</name>
    <dbReference type="NCBI Taxonomy" id="2051"/>
    <lineage>
        <taxon>Bacteria</taxon>
        <taxon>Bacillati</taxon>
        <taxon>Actinomycetota</taxon>
        <taxon>Actinomycetes</taxon>
        <taxon>Actinomycetales</taxon>
        <taxon>Actinomycetaceae</taxon>
        <taxon>Mobiluncus</taxon>
    </lineage>
</organism>
<evidence type="ECO:0000313" key="2">
    <source>
        <dbReference type="Proteomes" id="UP000250245"/>
    </source>
</evidence>
<evidence type="ECO:0000313" key="1">
    <source>
        <dbReference type="EMBL" id="SQB64626.1"/>
    </source>
</evidence>
<dbReference type="RefSeq" id="WP_236589614.1">
    <property type="nucleotide sequence ID" value="NZ_CP068112.1"/>
</dbReference>
<accession>A0A2X2YJL8</accession>
<dbReference type="EMBL" id="UASJ01000001">
    <property type="protein sequence ID" value="SQB64626.1"/>
    <property type="molecule type" value="Genomic_DNA"/>
</dbReference>